<proteinExistence type="predicted"/>
<dbReference type="OrthoDB" id="191139at2759"/>
<dbReference type="PANTHER" id="PTHR43157:SF31">
    <property type="entry name" value="PHOSPHATIDYLINOSITOL-GLYCAN BIOSYNTHESIS CLASS F PROTEIN"/>
    <property type="match status" value="1"/>
</dbReference>
<dbReference type="KEGG" id="mtm:MYCTH_2109081"/>
<dbReference type="GO" id="GO:0016491">
    <property type="term" value="F:oxidoreductase activity"/>
    <property type="evidence" value="ECO:0007669"/>
    <property type="project" value="UniProtKB-KW"/>
</dbReference>
<dbReference type="InterPro" id="IPR036291">
    <property type="entry name" value="NAD(P)-bd_dom_sf"/>
</dbReference>
<evidence type="ECO:0000256" key="2">
    <source>
        <dbReference type="SAM" id="MobiDB-lite"/>
    </source>
</evidence>
<feature type="compositionally biased region" description="Polar residues" evidence="2">
    <location>
        <begin position="184"/>
        <end position="202"/>
    </location>
</feature>
<evidence type="ECO:0000313" key="3">
    <source>
        <dbReference type="EMBL" id="AEO56585.1"/>
    </source>
</evidence>
<dbReference type="HOGENOM" id="CLU_1185738_0_0_1"/>
<evidence type="ECO:0000313" key="4">
    <source>
        <dbReference type="Proteomes" id="UP000007322"/>
    </source>
</evidence>
<organism evidence="3 4">
    <name type="scientific">Thermothelomyces thermophilus (strain ATCC 42464 / BCRC 31852 / DSM 1799)</name>
    <name type="common">Sporotrichum thermophile</name>
    <dbReference type="NCBI Taxonomy" id="573729"/>
    <lineage>
        <taxon>Eukaryota</taxon>
        <taxon>Fungi</taxon>
        <taxon>Dikarya</taxon>
        <taxon>Ascomycota</taxon>
        <taxon>Pezizomycotina</taxon>
        <taxon>Sordariomycetes</taxon>
        <taxon>Sordariomycetidae</taxon>
        <taxon>Sordariales</taxon>
        <taxon>Chaetomiaceae</taxon>
        <taxon>Thermothelomyces</taxon>
    </lineage>
</organism>
<dbReference type="Gene3D" id="3.40.50.720">
    <property type="entry name" value="NAD(P)-binding Rossmann-like Domain"/>
    <property type="match status" value="1"/>
</dbReference>
<dbReference type="Proteomes" id="UP000007322">
    <property type="component" value="Chromosome 2"/>
</dbReference>
<dbReference type="EMBL" id="CP003003">
    <property type="protein sequence ID" value="AEO56585.1"/>
    <property type="molecule type" value="Genomic_DNA"/>
</dbReference>
<evidence type="ECO:0000256" key="1">
    <source>
        <dbReference type="ARBA" id="ARBA00023002"/>
    </source>
</evidence>
<keyword evidence="1" id="KW-0560">Oxidoreductase</keyword>
<dbReference type="AlphaFoldDB" id="G2Q9Y1"/>
<dbReference type="VEuPathDB" id="FungiDB:MYCTH_2109081"/>
<dbReference type="GeneID" id="11510635"/>
<sequence>MNKKRKTQPVLQFTTGLGPKPVQPDDLSGRTAVVVGGAFGIGFDVLRALTGAGCRVLMDARATIEAESPGGAQVEWHECDMGDLAQVREVFARLREERLRGGTTTGPARLITWLLSAGINTNEFGLDRDGIDRHFGVNFARPVLRRQPAVAAAAQDGQAVRRRSGRTWDSALWALTSDKVQNNGWYYSDQDQPGKESSQASDPNMGAALWDLSHRITREKLGEDALVDWKACAY</sequence>
<dbReference type="eggNOG" id="KOG1208">
    <property type="taxonomic scope" value="Eukaryota"/>
</dbReference>
<protein>
    <submittedName>
        <fullName evidence="3">Uncharacterized protein</fullName>
    </submittedName>
</protein>
<dbReference type="RefSeq" id="XP_003661830.1">
    <property type="nucleotide sequence ID" value="XM_003661782.1"/>
</dbReference>
<accession>G2Q9Y1</accession>
<reference evidence="3 4" key="1">
    <citation type="journal article" date="2011" name="Nat. Biotechnol.">
        <title>Comparative genomic analysis of the thermophilic biomass-degrading fungi Myceliophthora thermophila and Thielavia terrestris.</title>
        <authorList>
            <person name="Berka R.M."/>
            <person name="Grigoriev I.V."/>
            <person name="Otillar R."/>
            <person name="Salamov A."/>
            <person name="Grimwood J."/>
            <person name="Reid I."/>
            <person name="Ishmael N."/>
            <person name="John T."/>
            <person name="Darmond C."/>
            <person name="Moisan M.-C."/>
            <person name="Henrissat B."/>
            <person name="Coutinho P.M."/>
            <person name="Lombard V."/>
            <person name="Natvig D.O."/>
            <person name="Lindquist E."/>
            <person name="Schmutz J."/>
            <person name="Lucas S."/>
            <person name="Harris P."/>
            <person name="Powlowski J."/>
            <person name="Bellemare A."/>
            <person name="Taylor D."/>
            <person name="Butler G."/>
            <person name="de Vries R.P."/>
            <person name="Allijn I.E."/>
            <person name="van den Brink J."/>
            <person name="Ushinsky S."/>
            <person name="Storms R."/>
            <person name="Powell A.J."/>
            <person name="Paulsen I.T."/>
            <person name="Elbourne L.D.H."/>
            <person name="Baker S.E."/>
            <person name="Magnuson J."/>
            <person name="LaBoissiere S."/>
            <person name="Clutterbuck A.J."/>
            <person name="Martinez D."/>
            <person name="Wogulis M."/>
            <person name="de Leon A.L."/>
            <person name="Rey M.W."/>
            <person name="Tsang A."/>
        </authorList>
    </citation>
    <scope>NUCLEOTIDE SEQUENCE [LARGE SCALE GENOMIC DNA]</scope>
    <source>
        <strain evidence="4">ATCC 42464 / BCRC 31852 / DSM 1799</strain>
    </source>
</reference>
<dbReference type="SUPFAM" id="SSF51735">
    <property type="entry name" value="NAD(P)-binding Rossmann-fold domains"/>
    <property type="match status" value="1"/>
</dbReference>
<name>G2Q9Y1_THET4</name>
<gene>
    <name evidence="3" type="ORF">MYCTH_2109081</name>
</gene>
<dbReference type="PANTHER" id="PTHR43157">
    <property type="entry name" value="PHOSPHATIDYLINOSITOL-GLYCAN BIOSYNTHESIS CLASS F PROTEIN-RELATED"/>
    <property type="match status" value="1"/>
</dbReference>
<feature type="region of interest" description="Disordered" evidence="2">
    <location>
        <begin position="184"/>
        <end position="204"/>
    </location>
</feature>
<dbReference type="InParanoid" id="G2Q9Y1"/>
<keyword evidence="4" id="KW-1185">Reference proteome</keyword>